<dbReference type="AlphaFoldDB" id="A0ABD4R4I3"/>
<protein>
    <submittedName>
        <fullName evidence="2">DUF4435 domain-containing protein</fullName>
    </submittedName>
</protein>
<organism evidence="2 3">
    <name type="scientific">Enterobacter roggenkampii</name>
    <dbReference type="NCBI Taxonomy" id="1812935"/>
    <lineage>
        <taxon>Bacteria</taxon>
        <taxon>Pseudomonadati</taxon>
        <taxon>Pseudomonadota</taxon>
        <taxon>Gammaproteobacteria</taxon>
        <taxon>Enterobacterales</taxon>
        <taxon>Enterobacteriaceae</taxon>
        <taxon>Enterobacter</taxon>
        <taxon>Enterobacter cloacae complex</taxon>
    </lineage>
</organism>
<dbReference type="InterPro" id="IPR029492">
    <property type="entry name" value="DUF4435"/>
</dbReference>
<evidence type="ECO:0000313" key="3">
    <source>
        <dbReference type="Proteomes" id="UP000813349"/>
    </source>
</evidence>
<evidence type="ECO:0000259" key="1">
    <source>
        <dbReference type="Pfam" id="PF14491"/>
    </source>
</evidence>
<feature type="domain" description="DUF4435" evidence="1">
    <location>
        <begin position="24"/>
        <end position="244"/>
    </location>
</feature>
<dbReference type="EMBL" id="JAFKCP010000004">
    <property type="protein sequence ID" value="MBU3766596.1"/>
    <property type="molecule type" value="Genomic_DNA"/>
</dbReference>
<sequence length="284" mass="32835">MAGIPTYDIEENLRRIDMQRTLKFIVVEGSDDVPIYENIISASTDEDIDFDVIHSGGKPRIKTFINENPSLSNCIFIIDRDFDVLDCHNEKLVHLERYSIENFYFCEDVLKAVVAMSIKLKLEAVKDVFNMDEFIEHSTPLLIKLFHAVYYYQTVEAVRLNNEGCDAQSWSDAFICKDNSWNVCPKKVDDLITKLYPNGYDVETAEQHYSEQYNSSGNIIYDFPGKMLKVALQRYLKDSVMKLNTKLGSKFSNTDVTCTLLMSNLHRSKKLQINLTPVYEFLNR</sequence>
<gene>
    <name evidence="2" type="ORF">J0A64_08290</name>
</gene>
<dbReference type="Proteomes" id="UP000813349">
    <property type="component" value="Unassembled WGS sequence"/>
</dbReference>
<comment type="caution">
    <text evidence="2">The sequence shown here is derived from an EMBL/GenBank/DDBJ whole genome shotgun (WGS) entry which is preliminary data.</text>
</comment>
<evidence type="ECO:0000313" key="2">
    <source>
        <dbReference type="EMBL" id="MBU3766596.1"/>
    </source>
</evidence>
<proteinExistence type="predicted"/>
<dbReference type="RefSeq" id="WP_021240171.1">
    <property type="nucleotide sequence ID" value="NZ_JACRVG010000002.1"/>
</dbReference>
<reference evidence="2 3" key="1">
    <citation type="journal article" date="2021" name="Clin. Infect. Dis.">
        <title>Rapid development of cefiderocol resistance in carbapenem-resistant Enterobacter cloacae during therapy is associated with heterogeneous mutations in the catecholate siderophore receptor cira.</title>
        <authorList>
            <person name="Klein S."/>
            <person name="Boutin S."/>
            <person name="Kocer K."/>
            <person name="Fiedler M.O."/>
            <person name="Storzinger D."/>
            <person name="Weigand M.A."/>
            <person name="Tan B."/>
            <person name="Richter D."/>
            <person name="Rupp C."/>
            <person name="Mieth M."/>
            <person name="Mehrabi A."/>
            <person name="Hackert T."/>
            <person name="Zimmermann S."/>
            <person name="Heeg K."/>
            <person name="Nurjadi D."/>
        </authorList>
    </citation>
    <scope>NUCLEOTIDE SEQUENCE [LARGE SCALE GENOMIC DNA]</scope>
    <source>
        <strain evidence="2 3">BK34275</strain>
    </source>
</reference>
<dbReference type="Pfam" id="PF14491">
    <property type="entry name" value="DUF4435"/>
    <property type="match status" value="1"/>
</dbReference>
<accession>A0ABD4R4I3</accession>
<name>A0ABD4R4I3_9ENTR</name>